<organism evidence="1 2">
    <name type="scientific">Boeremia exigua</name>
    <dbReference type="NCBI Taxonomy" id="749465"/>
    <lineage>
        <taxon>Eukaryota</taxon>
        <taxon>Fungi</taxon>
        <taxon>Dikarya</taxon>
        <taxon>Ascomycota</taxon>
        <taxon>Pezizomycotina</taxon>
        <taxon>Dothideomycetes</taxon>
        <taxon>Pleosporomycetidae</taxon>
        <taxon>Pleosporales</taxon>
        <taxon>Pleosporineae</taxon>
        <taxon>Didymellaceae</taxon>
        <taxon>Boeremia</taxon>
    </lineage>
</organism>
<sequence>MRSPKRDASEIVRAAALTQGGGYSILTPDIANVSSAATTHRRVFIAVPGTRWKLGRLKNEWMRGACHGCRCASPVPPPHLHSRRASRAGAMLRFVEAQSDPPDQSTSYQGAVICDVLHVSLQKQYRKHKADCQRKQHERATKIANLPAAYSYPLTPQERTILGKPIQELVQEVQKNVTNPIDILRTYGKVTLKAHEKTNCATEILFPEAEEWANKECNLKGPLAGIPVSLKDSIQVKGFDISVGFSTHTGKPYAEDGPMVRLLKDAGAVPFVKTNLPTTLLSFESTNDVWGRSKNPHNTHYSPGGSTGGESALLAFGGSRIGIGSDVAGSVRVPAHFSGCYSIRCSTGRWPKTGMNTAMPGQEAIPSVFSPMARTLNDLTYFTRSLIQCKPWEYDYTVHPLAWQQSVEDEYRDKKVLRVGVLRTDGVVDPSPACARALSLVADALRAEGHEVFDVSPPSPYEALKLASHLLLSDGGQTFMSFFRTGEWNDLGAAVMVRYMNLPQFVKKLHYWWVKYVRRDKIWAGLIKDWHPKSAYEYWQLAGNREAYKAKFFDWWDTQGAGEKVMDVMLVPPNATPAVPHGGMHDAVSSCGYTFLFNLLDYSAGVIPVTHVDPVKDALPSNFDAKKLNGIAQGAYKHYDAVRMAGLPVGVQVVGRRLQEEKVLAVMERCEDALDKHGGRYELLEVD</sequence>
<name>A0ACC2IDS5_9PLEO</name>
<reference evidence="1" key="1">
    <citation type="submission" date="2022-11" db="EMBL/GenBank/DDBJ databases">
        <title>Genome Sequence of Boeremia exigua.</title>
        <authorList>
            <person name="Buettner E."/>
        </authorList>
    </citation>
    <scope>NUCLEOTIDE SEQUENCE</scope>
    <source>
        <strain evidence="1">CU02</strain>
    </source>
</reference>
<keyword evidence="2" id="KW-1185">Reference proteome</keyword>
<accession>A0ACC2IDS5</accession>
<proteinExistence type="predicted"/>
<evidence type="ECO:0000313" key="1">
    <source>
        <dbReference type="EMBL" id="KAJ8113320.1"/>
    </source>
</evidence>
<protein>
    <submittedName>
        <fullName evidence="1">Uncharacterized protein</fullName>
    </submittedName>
</protein>
<dbReference type="EMBL" id="JAPHNI010000261">
    <property type="protein sequence ID" value="KAJ8113320.1"/>
    <property type="molecule type" value="Genomic_DNA"/>
</dbReference>
<gene>
    <name evidence="1" type="ORF">OPT61_g4527</name>
</gene>
<dbReference type="Proteomes" id="UP001153331">
    <property type="component" value="Unassembled WGS sequence"/>
</dbReference>
<evidence type="ECO:0000313" key="2">
    <source>
        <dbReference type="Proteomes" id="UP001153331"/>
    </source>
</evidence>
<comment type="caution">
    <text evidence="1">The sequence shown here is derived from an EMBL/GenBank/DDBJ whole genome shotgun (WGS) entry which is preliminary data.</text>
</comment>